<dbReference type="GO" id="GO:0000160">
    <property type="term" value="P:phosphorelay signal transduction system"/>
    <property type="evidence" value="ECO:0007669"/>
    <property type="project" value="InterPro"/>
</dbReference>
<dbReference type="Pfam" id="PF00072">
    <property type="entry name" value="Response_reg"/>
    <property type="match status" value="1"/>
</dbReference>
<dbReference type="SUPFAM" id="SSF46689">
    <property type="entry name" value="Homeodomain-like"/>
    <property type="match status" value="1"/>
</dbReference>
<dbReference type="PRINTS" id="PR01590">
    <property type="entry name" value="HTHFIS"/>
</dbReference>
<organism evidence="9 10">
    <name type="scientific">Terriglobus roseus</name>
    <dbReference type="NCBI Taxonomy" id="392734"/>
    <lineage>
        <taxon>Bacteria</taxon>
        <taxon>Pseudomonadati</taxon>
        <taxon>Acidobacteriota</taxon>
        <taxon>Terriglobia</taxon>
        <taxon>Terriglobales</taxon>
        <taxon>Acidobacteriaceae</taxon>
        <taxon>Terriglobus</taxon>
    </lineage>
</organism>
<keyword evidence="5" id="KW-0597">Phosphoprotein</keyword>
<dbReference type="InterPro" id="IPR058031">
    <property type="entry name" value="AAA_lid_NorR"/>
</dbReference>
<dbReference type="InterPro" id="IPR002197">
    <property type="entry name" value="HTH_Fis"/>
</dbReference>
<evidence type="ECO:0000256" key="5">
    <source>
        <dbReference type="PROSITE-ProRule" id="PRU00169"/>
    </source>
</evidence>
<dbReference type="InterPro" id="IPR025662">
    <property type="entry name" value="Sigma_54_int_dom_ATP-bd_1"/>
</dbReference>
<evidence type="ECO:0000256" key="1">
    <source>
        <dbReference type="ARBA" id="ARBA00022741"/>
    </source>
</evidence>
<dbReference type="FunFam" id="3.40.50.300:FF:000006">
    <property type="entry name" value="DNA-binding transcriptional regulator NtrC"/>
    <property type="match status" value="1"/>
</dbReference>
<name>A0A1G7FNL8_9BACT</name>
<sequence length="528" mass="57805">MPQPLKPLNPFPRPALSGERLASTSVSKISGSKNIASGTATLPSDRPGEGEPISQLASADPKLELLVADDDLPVLKACCEVASGMGFSVHAANSSQQARDVMRLYPIDVVLMDLRMPGGGLSLLEEIRHARPRTAVVIMTAFATVSSAVEAMRMGATDYLTKPFAMDELTNVLERAGQRRSFEMEGQRVQGNLRAQAGFGNLVGRSPEMEKLYRIISKVANANHPVLILGESGSGKETVARAIHSSGPLATRGFHVLECGQLAPAVLESELFGFTRGAYTGFDRSQEPLLALPEGGTLFLDGISEMPLDMQSRLMRVLQDRQIIPPGGTQPKPLTVRVLAGSSRDLATLVAQGQFRKDLYYRLNVVSLRIPALRERREDIPFLLEYFLERMRRERAIIYRFSPEAMDVLASYDWPGNVRELESAIERACALSSGPVLYMGDLPTQMHQLATPDSTAALTRVDERRLQPSVPAADRPSNPIVSIAELEREAILHTIRQLHGDKLMAAKLLGIGKTTLYRKLKEYGISDI</sequence>
<reference evidence="9 10" key="1">
    <citation type="submission" date="2016-10" db="EMBL/GenBank/DDBJ databases">
        <authorList>
            <person name="de Groot N.N."/>
        </authorList>
    </citation>
    <scope>NUCLEOTIDE SEQUENCE [LARGE SCALE GENOMIC DNA]</scope>
    <source>
        <strain evidence="9 10">GAS232</strain>
    </source>
</reference>
<dbReference type="GO" id="GO:0043565">
    <property type="term" value="F:sequence-specific DNA binding"/>
    <property type="evidence" value="ECO:0007669"/>
    <property type="project" value="InterPro"/>
</dbReference>
<evidence type="ECO:0000256" key="6">
    <source>
        <dbReference type="SAM" id="MobiDB-lite"/>
    </source>
</evidence>
<dbReference type="SUPFAM" id="SSF52172">
    <property type="entry name" value="CheY-like"/>
    <property type="match status" value="1"/>
</dbReference>
<dbReference type="InterPro" id="IPR002078">
    <property type="entry name" value="Sigma_54_int"/>
</dbReference>
<dbReference type="SMART" id="SM00448">
    <property type="entry name" value="REC"/>
    <property type="match status" value="1"/>
</dbReference>
<dbReference type="PROSITE" id="PS50045">
    <property type="entry name" value="SIGMA54_INTERACT_4"/>
    <property type="match status" value="1"/>
</dbReference>
<dbReference type="InterPro" id="IPR009057">
    <property type="entry name" value="Homeodomain-like_sf"/>
</dbReference>
<keyword evidence="3" id="KW-0805">Transcription regulation</keyword>
<dbReference type="Pfam" id="PF02954">
    <property type="entry name" value="HTH_8"/>
    <property type="match status" value="1"/>
</dbReference>
<dbReference type="PANTHER" id="PTHR32071">
    <property type="entry name" value="TRANSCRIPTIONAL REGULATORY PROTEIN"/>
    <property type="match status" value="1"/>
</dbReference>
<dbReference type="Pfam" id="PF25601">
    <property type="entry name" value="AAA_lid_14"/>
    <property type="match status" value="1"/>
</dbReference>
<feature type="region of interest" description="Disordered" evidence="6">
    <location>
        <begin position="1"/>
        <end position="54"/>
    </location>
</feature>
<accession>A0A1G7FNL8</accession>
<evidence type="ECO:0000256" key="3">
    <source>
        <dbReference type="ARBA" id="ARBA00023015"/>
    </source>
</evidence>
<proteinExistence type="predicted"/>
<dbReference type="InterPro" id="IPR003593">
    <property type="entry name" value="AAA+_ATPase"/>
</dbReference>
<keyword evidence="2" id="KW-0067">ATP-binding</keyword>
<evidence type="ECO:0000256" key="2">
    <source>
        <dbReference type="ARBA" id="ARBA00022840"/>
    </source>
</evidence>
<dbReference type="Gene3D" id="1.10.10.60">
    <property type="entry name" value="Homeodomain-like"/>
    <property type="match status" value="1"/>
</dbReference>
<dbReference type="Proteomes" id="UP000182427">
    <property type="component" value="Chromosome I"/>
</dbReference>
<dbReference type="CDD" id="cd00009">
    <property type="entry name" value="AAA"/>
    <property type="match status" value="1"/>
</dbReference>
<protein>
    <submittedName>
        <fullName evidence="9">Two-component system, NtrC family, response regulator HydG</fullName>
    </submittedName>
</protein>
<dbReference type="SMART" id="SM00382">
    <property type="entry name" value="AAA"/>
    <property type="match status" value="1"/>
</dbReference>
<feature type="domain" description="Sigma-54 factor interaction" evidence="7">
    <location>
        <begin position="202"/>
        <end position="430"/>
    </location>
</feature>
<dbReference type="EMBL" id="LT629690">
    <property type="protein sequence ID" value="SDE77500.1"/>
    <property type="molecule type" value="Genomic_DNA"/>
</dbReference>
<dbReference type="OrthoDB" id="9771372at2"/>
<dbReference type="Gene3D" id="1.10.8.60">
    <property type="match status" value="1"/>
</dbReference>
<dbReference type="GO" id="GO:0005524">
    <property type="term" value="F:ATP binding"/>
    <property type="evidence" value="ECO:0007669"/>
    <property type="project" value="UniProtKB-KW"/>
</dbReference>
<dbReference type="InterPro" id="IPR027417">
    <property type="entry name" value="P-loop_NTPase"/>
</dbReference>
<evidence type="ECO:0000313" key="10">
    <source>
        <dbReference type="Proteomes" id="UP000182427"/>
    </source>
</evidence>
<dbReference type="PROSITE" id="PS00675">
    <property type="entry name" value="SIGMA54_INTERACT_1"/>
    <property type="match status" value="1"/>
</dbReference>
<evidence type="ECO:0000259" key="8">
    <source>
        <dbReference type="PROSITE" id="PS50110"/>
    </source>
</evidence>
<dbReference type="Pfam" id="PF00158">
    <property type="entry name" value="Sigma54_activat"/>
    <property type="match status" value="1"/>
</dbReference>
<keyword evidence="10" id="KW-1185">Reference proteome</keyword>
<dbReference type="InterPro" id="IPR001789">
    <property type="entry name" value="Sig_transdc_resp-reg_receiver"/>
</dbReference>
<evidence type="ECO:0000259" key="7">
    <source>
        <dbReference type="PROSITE" id="PS50045"/>
    </source>
</evidence>
<feature type="modified residue" description="4-aspartylphosphate" evidence="5">
    <location>
        <position position="113"/>
    </location>
</feature>
<feature type="compositionally biased region" description="Polar residues" evidence="6">
    <location>
        <begin position="22"/>
        <end position="42"/>
    </location>
</feature>
<dbReference type="Gene3D" id="3.40.50.300">
    <property type="entry name" value="P-loop containing nucleotide triphosphate hydrolases"/>
    <property type="match status" value="1"/>
</dbReference>
<evidence type="ECO:0000313" key="9">
    <source>
        <dbReference type="EMBL" id="SDE77500.1"/>
    </source>
</evidence>
<dbReference type="InterPro" id="IPR011006">
    <property type="entry name" value="CheY-like_superfamily"/>
</dbReference>
<keyword evidence="1" id="KW-0547">Nucleotide-binding</keyword>
<dbReference type="SUPFAM" id="SSF52540">
    <property type="entry name" value="P-loop containing nucleoside triphosphate hydrolases"/>
    <property type="match status" value="1"/>
</dbReference>
<dbReference type="AlphaFoldDB" id="A0A1G7FNL8"/>
<dbReference type="GO" id="GO:0006355">
    <property type="term" value="P:regulation of DNA-templated transcription"/>
    <property type="evidence" value="ECO:0007669"/>
    <property type="project" value="InterPro"/>
</dbReference>
<evidence type="ECO:0000256" key="4">
    <source>
        <dbReference type="ARBA" id="ARBA00023163"/>
    </source>
</evidence>
<dbReference type="PROSITE" id="PS50110">
    <property type="entry name" value="RESPONSE_REGULATORY"/>
    <property type="match status" value="1"/>
</dbReference>
<feature type="domain" description="Response regulatory" evidence="8">
    <location>
        <begin position="64"/>
        <end position="177"/>
    </location>
</feature>
<dbReference type="Gene3D" id="3.40.50.2300">
    <property type="match status" value="1"/>
</dbReference>
<gene>
    <name evidence="9" type="ORF">SAMN05444167_0405</name>
</gene>
<keyword evidence="4" id="KW-0804">Transcription</keyword>
<feature type="compositionally biased region" description="Pro residues" evidence="6">
    <location>
        <begin position="1"/>
        <end position="13"/>
    </location>
</feature>